<name>A0A9X0CNR5_9CNID</name>
<dbReference type="EMBL" id="MU826872">
    <property type="protein sequence ID" value="KAJ7370125.1"/>
    <property type="molecule type" value="Genomic_DNA"/>
</dbReference>
<dbReference type="Pfam" id="PF21633">
    <property type="entry name" value="MOV-10_Ig-like"/>
    <property type="match status" value="1"/>
</dbReference>
<dbReference type="Proteomes" id="UP001163046">
    <property type="component" value="Unassembled WGS sequence"/>
</dbReference>
<dbReference type="SUPFAM" id="SSF57667">
    <property type="entry name" value="beta-beta-alpha zinc fingers"/>
    <property type="match status" value="1"/>
</dbReference>
<feature type="domain" description="C2H2-type" evidence="1">
    <location>
        <begin position="91"/>
        <end position="113"/>
    </location>
</feature>
<comment type="caution">
    <text evidence="2">The sequence shown here is derived from an EMBL/GenBank/DDBJ whole genome shotgun (WGS) entry which is preliminary data.</text>
</comment>
<keyword evidence="3" id="KW-1185">Reference proteome</keyword>
<evidence type="ECO:0000313" key="3">
    <source>
        <dbReference type="Proteomes" id="UP001163046"/>
    </source>
</evidence>
<gene>
    <name evidence="2" type="ORF">OS493_034054</name>
</gene>
<dbReference type="InterPro" id="IPR049077">
    <property type="entry name" value="MOV-10_Ig-like"/>
</dbReference>
<dbReference type="Pfam" id="PF12874">
    <property type="entry name" value="zf-met"/>
    <property type="match status" value="1"/>
</dbReference>
<dbReference type="InterPro" id="IPR013087">
    <property type="entry name" value="Znf_C2H2_type"/>
</dbReference>
<dbReference type="PROSITE" id="PS00028">
    <property type="entry name" value="ZINC_FINGER_C2H2_1"/>
    <property type="match status" value="1"/>
</dbReference>
<sequence>MSVNELKQIYQVEFRTLYETLGMSFSKLLNTLTYHLNLCQQLQDRVIFGGGESAALQLLADDPGESEDEEDDNNEVDDFFSLMRLGRSFHCKVCKRDLGNDTAYRTHLAGVKHRQQHILKKIRKSLQKPELTFDKKGIRVTSDPIGDENGVIELKVESGKYGQIVLIIENTSDEVVTLKHITLLWSVNFFDYSEISSIGANEGQLRPGNSCLTFTGNHTFPNSYIEQF</sequence>
<accession>A0A9X0CNR5</accession>
<reference evidence="2" key="1">
    <citation type="submission" date="2023-01" db="EMBL/GenBank/DDBJ databases">
        <title>Genome assembly of the deep-sea coral Lophelia pertusa.</title>
        <authorList>
            <person name="Herrera S."/>
            <person name="Cordes E."/>
        </authorList>
    </citation>
    <scope>NUCLEOTIDE SEQUENCE</scope>
    <source>
        <strain evidence="2">USNM1676648</strain>
        <tissue evidence="2">Polyp</tissue>
    </source>
</reference>
<evidence type="ECO:0000313" key="2">
    <source>
        <dbReference type="EMBL" id="KAJ7370125.1"/>
    </source>
</evidence>
<evidence type="ECO:0000259" key="1">
    <source>
        <dbReference type="PROSITE" id="PS00028"/>
    </source>
</evidence>
<organism evidence="2 3">
    <name type="scientific">Desmophyllum pertusum</name>
    <dbReference type="NCBI Taxonomy" id="174260"/>
    <lineage>
        <taxon>Eukaryota</taxon>
        <taxon>Metazoa</taxon>
        <taxon>Cnidaria</taxon>
        <taxon>Anthozoa</taxon>
        <taxon>Hexacorallia</taxon>
        <taxon>Scleractinia</taxon>
        <taxon>Caryophylliina</taxon>
        <taxon>Caryophylliidae</taxon>
        <taxon>Desmophyllum</taxon>
    </lineage>
</organism>
<protein>
    <recommendedName>
        <fullName evidence="1">C2H2-type domain-containing protein</fullName>
    </recommendedName>
</protein>
<dbReference type="AlphaFoldDB" id="A0A9X0CNR5"/>
<proteinExistence type="predicted"/>
<dbReference type="InterPro" id="IPR036236">
    <property type="entry name" value="Znf_C2H2_sf"/>
</dbReference>
<dbReference type="OrthoDB" id="5985279at2759"/>